<organism evidence="6 7">
    <name type="scientific">SAR86 cluster bacterium</name>
    <dbReference type="NCBI Taxonomy" id="2030880"/>
    <lineage>
        <taxon>Bacteria</taxon>
        <taxon>Pseudomonadati</taxon>
        <taxon>Pseudomonadota</taxon>
        <taxon>Gammaproteobacteria</taxon>
        <taxon>SAR86 cluster</taxon>
    </lineage>
</organism>
<keyword evidence="1" id="KW-0805">Transcription regulation</keyword>
<proteinExistence type="predicted"/>
<evidence type="ECO:0000256" key="4">
    <source>
        <dbReference type="PROSITE-ProRule" id="PRU00335"/>
    </source>
</evidence>
<evidence type="ECO:0000256" key="2">
    <source>
        <dbReference type="ARBA" id="ARBA00023125"/>
    </source>
</evidence>
<evidence type="ECO:0000313" key="7">
    <source>
        <dbReference type="Proteomes" id="UP000218327"/>
    </source>
</evidence>
<evidence type="ECO:0000313" key="6">
    <source>
        <dbReference type="EMBL" id="PCJ23630.1"/>
    </source>
</evidence>
<dbReference type="SUPFAM" id="SSF46689">
    <property type="entry name" value="Homeodomain-like"/>
    <property type="match status" value="1"/>
</dbReference>
<name>A0A2A5AWX0_9GAMM</name>
<evidence type="ECO:0000256" key="1">
    <source>
        <dbReference type="ARBA" id="ARBA00023015"/>
    </source>
</evidence>
<keyword evidence="3" id="KW-0804">Transcription</keyword>
<dbReference type="GO" id="GO:0003677">
    <property type="term" value="F:DNA binding"/>
    <property type="evidence" value="ECO:0007669"/>
    <property type="project" value="UniProtKB-UniRule"/>
</dbReference>
<dbReference type="SUPFAM" id="SSF48498">
    <property type="entry name" value="Tetracyclin repressor-like, C-terminal domain"/>
    <property type="match status" value="1"/>
</dbReference>
<dbReference type="Pfam" id="PF00440">
    <property type="entry name" value="TetR_N"/>
    <property type="match status" value="1"/>
</dbReference>
<feature type="DNA-binding region" description="H-T-H motif" evidence="4">
    <location>
        <begin position="38"/>
        <end position="57"/>
    </location>
</feature>
<dbReference type="PRINTS" id="PR00455">
    <property type="entry name" value="HTHTETR"/>
</dbReference>
<dbReference type="Proteomes" id="UP000218327">
    <property type="component" value="Unassembled WGS sequence"/>
</dbReference>
<dbReference type="InterPro" id="IPR036271">
    <property type="entry name" value="Tet_transcr_reg_TetR-rel_C_sf"/>
</dbReference>
<dbReference type="Gene3D" id="1.10.357.10">
    <property type="entry name" value="Tetracycline Repressor, domain 2"/>
    <property type="match status" value="1"/>
</dbReference>
<accession>A0A2A5AWX0</accession>
<reference evidence="7" key="1">
    <citation type="submission" date="2017-08" db="EMBL/GenBank/DDBJ databases">
        <title>A dynamic microbial community with high functional redundancy inhabits the cold, oxic subseafloor aquifer.</title>
        <authorList>
            <person name="Tully B.J."/>
            <person name="Wheat C.G."/>
            <person name="Glazer B.T."/>
            <person name="Huber J.A."/>
        </authorList>
    </citation>
    <scope>NUCLEOTIDE SEQUENCE [LARGE SCALE GENOMIC DNA]</scope>
</reference>
<protein>
    <submittedName>
        <fullName evidence="6">TetR family transcriptional regulator</fullName>
    </submittedName>
</protein>
<dbReference type="PROSITE" id="PS50977">
    <property type="entry name" value="HTH_TETR_2"/>
    <property type="match status" value="1"/>
</dbReference>
<keyword evidence="2 4" id="KW-0238">DNA-binding</keyword>
<dbReference type="PANTHER" id="PTHR43479">
    <property type="entry name" value="ACREF/ENVCD OPERON REPRESSOR-RELATED"/>
    <property type="match status" value="1"/>
</dbReference>
<comment type="caution">
    <text evidence="6">The sequence shown here is derived from an EMBL/GenBank/DDBJ whole genome shotgun (WGS) entry which is preliminary data.</text>
</comment>
<dbReference type="AlphaFoldDB" id="A0A2A5AWX0"/>
<dbReference type="Pfam" id="PF13305">
    <property type="entry name" value="TetR_C_33"/>
    <property type="match status" value="1"/>
</dbReference>
<dbReference type="EMBL" id="NVVJ01000036">
    <property type="protein sequence ID" value="PCJ23630.1"/>
    <property type="molecule type" value="Genomic_DNA"/>
</dbReference>
<dbReference type="InterPro" id="IPR001647">
    <property type="entry name" value="HTH_TetR"/>
</dbReference>
<dbReference type="InterPro" id="IPR050624">
    <property type="entry name" value="HTH-type_Tx_Regulator"/>
</dbReference>
<sequence length="203" mass="23015">MDTVNMIKTSSYHHGNLREQILQTAFELLDDEGIDGVGIRKIARLLGVAHSAPANHFKNKKALFTALATESFRHLVSIIEKETPGETSNFKLAIHSFSNTIFEFGLKYPNRYKLLWRREYSDDQDGELGAARDNIYAQLTAILSEHARKKQVDVESQAIAFWSLIHGYVLLRLDENLNEGYDEVTGIKRQIAIIDVLIDGIIE</sequence>
<evidence type="ECO:0000256" key="3">
    <source>
        <dbReference type="ARBA" id="ARBA00023163"/>
    </source>
</evidence>
<gene>
    <name evidence="6" type="ORF">COA96_11315</name>
</gene>
<dbReference type="InterPro" id="IPR025996">
    <property type="entry name" value="MT1864/Rv1816-like_C"/>
</dbReference>
<dbReference type="PANTHER" id="PTHR43479:SF11">
    <property type="entry name" value="ACREF_ENVCD OPERON REPRESSOR-RELATED"/>
    <property type="match status" value="1"/>
</dbReference>
<feature type="domain" description="HTH tetR-type" evidence="5">
    <location>
        <begin position="15"/>
        <end position="75"/>
    </location>
</feature>
<dbReference type="InterPro" id="IPR009057">
    <property type="entry name" value="Homeodomain-like_sf"/>
</dbReference>
<evidence type="ECO:0000259" key="5">
    <source>
        <dbReference type="PROSITE" id="PS50977"/>
    </source>
</evidence>